<keyword evidence="2" id="KW-1133">Transmembrane helix</keyword>
<dbReference type="InterPro" id="IPR057507">
    <property type="entry name" value="Sha_B-like_N"/>
</dbReference>
<evidence type="ECO:0000313" key="4">
    <source>
        <dbReference type="EMBL" id="CAB3228839.1"/>
    </source>
</evidence>
<feature type="region of interest" description="Disordered" evidence="1">
    <location>
        <begin position="739"/>
        <end position="814"/>
    </location>
</feature>
<comment type="caution">
    <text evidence="4">The sequence shown here is derived from an EMBL/GenBank/DDBJ whole genome shotgun (WGS) entry which is preliminary data.</text>
</comment>
<dbReference type="PANTHER" id="PTHR39387:SF1">
    <property type="entry name" value="SHAVENOID, ISOFORM B"/>
    <property type="match status" value="1"/>
</dbReference>
<dbReference type="PANTHER" id="PTHR39387">
    <property type="entry name" value="SHAVENOID, ISOFORM B"/>
    <property type="match status" value="1"/>
</dbReference>
<feature type="compositionally biased region" description="Polar residues" evidence="1">
    <location>
        <begin position="789"/>
        <end position="800"/>
    </location>
</feature>
<evidence type="ECO:0000256" key="2">
    <source>
        <dbReference type="SAM" id="Phobius"/>
    </source>
</evidence>
<keyword evidence="2" id="KW-0472">Membrane</keyword>
<sequence length="1312" mass="145763">MSTGCRLRWWKQAGAGVRAAGGSMAATLLLLLATAAVGARLGELARRDTGDIFTIIGEECNAAQCAEHGAREGTGVSINGECACACPQRAPLFREDRELCVDDLPECSLATFGTGTTVQRIPFVYLPLKGQIIHPSREITFQNVKTPICAVSGAQFLTRKGFLDLRNTLDADVPFNLFRDEGRTFLQWSGEDEVRTRMTGRVMVVRLLCRDVTATPTSPLDLRGVFTPCVAFRVQGTAPKPYSNITEVQFALNAQTSEATQTSGLTVTEYVAIGISSLLLGLVYVASVFLFLHIRKRRKTTSDEDGRRLKGLKNKDGSIITERDIIRVNHERMQNLPNAQENGVVKKNPLLTIGGRQLIDIKMYPNDSGNNLSDLDDFADSSAPSDDNLYTSETTSAVIHKQNGEFTMKHESSEMSYRDESGIERLPDEHVSIVETTDYREIARPVGTTRRKLYFNPAYFEPELMAEPPPAALEFLSKIREVISIAKHKMAAKRFQPILNEIPEEETLPSNGNSINFYQGMGSQRSGSVVSLKRENSRKKSCIGCPGCKVDSNSDVSSVPKHNVPICASCLNNKGDKQSSIRKWLENLPTLKQHPLYSDLPASTQSNLAESLLSLPCIENRKLRKQNSFSSTNSVYLADNYSVPNKSSTLSVRSEPLTRSYNLPLPDFGNLDQQSNNNFNFYGQTVARVDDIRPIGFKDYNTENTESSSENERPPQKFVNKNSLPDMVNEAIALDHCTKSYNQSSSDEERFTTKNPEIMKHNQFSSRNISETFSGNDYETDSLERSSNKKGLSSPTDYTELSSSQASPSLSNALPLDEELTMRNAIYKLHSGSDSNTPSPYRDVQVDSHPYETMDSKNRVSTSKIQESTNPSKDYSLVTEVYVNNNYNFESASTSPSGSDCSIGGRKLVTATNENKEKPGCLTIEVKDSPENYIKIHESDDFEPDTLDRKLPKHIIKESIGKLPFNRKDLIQSINNSETLSNSHCIQSRGDGTFTKPNNKVEYPSKFNSLRNDYGSERPKLTLSLYSGSKSLEQTQGEDWKEGESWLTEEGRILTLELRHSKRQRQCTPPTIKQIKKLSRPDVLPPLPPSDEDPIYEQPNYPPRKVATDTVVINEIYPKNLNGRSLSPRSFMKSTTSESTMHDSSTPEPNYGDSCSLMSASVLPQSSEYENIESIINNPSELCRNFSNKSLSKGGSINTDTFVKATKSGHAKARFRRKKGPNIKDSGYLSSDSTGSRQVQRKVVVAKIVSCSESDDTENEACSESGAESIETHSVYFDSFRKVPSNDGFTYTLDSKSSRDSSGKFQHSDDCL</sequence>
<keyword evidence="2" id="KW-0812">Transmembrane</keyword>
<feature type="compositionally biased region" description="Basic and acidic residues" evidence="1">
    <location>
        <begin position="1296"/>
        <end position="1312"/>
    </location>
</feature>
<feature type="transmembrane region" description="Helical" evidence="2">
    <location>
        <begin position="270"/>
        <end position="292"/>
    </location>
</feature>
<gene>
    <name evidence="4" type="ORF">APLA_LOCUS3675</name>
</gene>
<organism evidence="4 5">
    <name type="scientific">Arctia plantaginis</name>
    <name type="common">Wood tiger moth</name>
    <name type="synonym">Phalaena plantaginis</name>
    <dbReference type="NCBI Taxonomy" id="874455"/>
    <lineage>
        <taxon>Eukaryota</taxon>
        <taxon>Metazoa</taxon>
        <taxon>Ecdysozoa</taxon>
        <taxon>Arthropoda</taxon>
        <taxon>Hexapoda</taxon>
        <taxon>Insecta</taxon>
        <taxon>Pterygota</taxon>
        <taxon>Neoptera</taxon>
        <taxon>Endopterygota</taxon>
        <taxon>Lepidoptera</taxon>
        <taxon>Glossata</taxon>
        <taxon>Ditrysia</taxon>
        <taxon>Noctuoidea</taxon>
        <taxon>Erebidae</taxon>
        <taxon>Arctiinae</taxon>
        <taxon>Arctia</taxon>
    </lineage>
</organism>
<feature type="region of interest" description="Disordered" evidence="1">
    <location>
        <begin position="698"/>
        <end position="723"/>
    </location>
</feature>
<feature type="region of interest" description="Disordered" evidence="1">
    <location>
        <begin position="1124"/>
        <end position="1154"/>
    </location>
</feature>
<dbReference type="GO" id="GO:0035317">
    <property type="term" value="P:imaginal disc-derived wing hair organization"/>
    <property type="evidence" value="ECO:0007669"/>
    <property type="project" value="TreeGrafter"/>
</dbReference>
<feature type="compositionally biased region" description="Polar residues" evidence="1">
    <location>
        <begin position="1124"/>
        <end position="1148"/>
    </location>
</feature>
<evidence type="ECO:0000256" key="1">
    <source>
        <dbReference type="SAM" id="MobiDB-lite"/>
    </source>
</evidence>
<feature type="compositionally biased region" description="Polar residues" evidence="1">
    <location>
        <begin position="762"/>
        <end position="777"/>
    </location>
</feature>
<name>A0A8S0Z8V7_ARCPL</name>
<reference evidence="4 5" key="1">
    <citation type="submission" date="2020-04" db="EMBL/GenBank/DDBJ databases">
        <authorList>
            <person name="Wallbank WR R."/>
            <person name="Pardo Diaz C."/>
            <person name="Kozak K."/>
            <person name="Martin S."/>
            <person name="Jiggins C."/>
            <person name="Moest M."/>
            <person name="Warren A I."/>
            <person name="Byers J.R.P. K."/>
            <person name="Montejo-Kovacevich G."/>
            <person name="Yen C E."/>
        </authorList>
    </citation>
    <scope>NUCLEOTIDE SEQUENCE [LARGE SCALE GENOMIC DNA]</scope>
</reference>
<protein>
    <recommendedName>
        <fullName evidence="3">Shavenoid isoform B-like N-terminal domain-containing protein</fullName>
    </recommendedName>
</protein>
<feature type="compositionally biased region" description="Basic and acidic residues" evidence="1">
    <location>
        <begin position="747"/>
        <end position="760"/>
    </location>
</feature>
<proteinExistence type="predicted"/>
<evidence type="ECO:0000259" key="3">
    <source>
        <dbReference type="Pfam" id="PF23328"/>
    </source>
</evidence>
<dbReference type="EMBL" id="CADEBD010000284">
    <property type="protein sequence ID" value="CAB3228839.1"/>
    <property type="molecule type" value="Genomic_DNA"/>
</dbReference>
<dbReference type="GO" id="GO:0005938">
    <property type="term" value="C:cell cortex"/>
    <property type="evidence" value="ECO:0007669"/>
    <property type="project" value="TreeGrafter"/>
</dbReference>
<evidence type="ECO:0000313" key="5">
    <source>
        <dbReference type="Proteomes" id="UP000494256"/>
    </source>
</evidence>
<feature type="region of interest" description="Disordered" evidence="1">
    <location>
        <begin position="1061"/>
        <end position="1103"/>
    </location>
</feature>
<accession>A0A8S0Z8V7</accession>
<dbReference type="Pfam" id="PF23328">
    <property type="entry name" value="Sha_B_N"/>
    <property type="match status" value="1"/>
</dbReference>
<feature type="compositionally biased region" description="Low complexity" evidence="1">
    <location>
        <begin position="801"/>
        <end position="814"/>
    </location>
</feature>
<feature type="region of interest" description="Disordered" evidence="1">
    <location>
        <begin position="1292"/>
        <end position="1312"/>
    </location>
</feature>
<feature type="domain" description="Shavenoid isoform B-like N-terminal" evidence="3">
    <location>
        <begin position="43"/>
        <end position="104"/>
    </location>
</feature>
<dbReference type="Proteomes" id="UP000494256">
    <property type="component" value="Unassembled WGS sequence"/>
</dbReference>